<dbReference type="InParanoid" id="A0A6G9I8U1"/>
<dbReference type="FunCoup" id="A0A6G9I8U1">
    <property type="interactions" value="55"/>
</dbReference>
<dbReference type="KEGG" id="orb:IPMB12_02390"/>
<dbReference type="PANTHER" id="PTHR21180:SF32">
    <property type="entry name" value="ENDONUCLEASE_EXONUCLEASE_PHOSPHATASE FAMILY DOMAIN-CONTAINING PROTEIN 1"/>
    <property type="match status" value="1"/>
</dbReference>
<gene>
    <name evidence="2" type="ORF">IPMB12_02390</name>
</gene>
<keyword evidence="2" id="KW-0238">DNA-binding</keyword>
<accession>A0A6G9I8U1</accession>
<dbReference type="GO" id="GO:0015627">
    <property type="term" value="C:type II protein secretion system complex"/>
    <property type="evidence" value="ECO:0007669"/>
    <property type="project" value="TreeGrafter"/>
</dbReference>
<evidence type="ECO:0000256" key="1">
    <source>
        <dbReference type="SAM" id="SignalP"/>
    </source>
</evidence>
<protein>
    <submittedName>
        <fullName evidence="2">ComEA family DNA-binding protein</fullName>
    </submittedName>
</protein>
<keyword evidence="3" id="KW-1185">Reference proteome</keyword>
<feature type="chain" id="PRO_5026097511" evidence="1">
    <location>
        <begin position="27"/>
        <end position="102"/>
    </location>
</feature>
<dbReference type="InterPro" id="IPR051675">
    <property type="entry name" value="Endo/Exo/Phosphatase_dom_1"/>
</dbReference>
<dbReference type="Gene3D" id="1.10.150.280">
    <property type="entry name" value="AF1531-like domain"/>
    <property type="match status" value="1"/>
</dbReference>
<reference evidence="2 3" key="1">
    <citation type="submission" date="2020-03" db="EMBL/GenBank/DDBJ databases">
        <title>Complete genome sequence of Orbus sp. IPMB12 (BCRC 80908).</title>
        <authorList>
            <person name="Lo W.-S."/>
            <person name="Chang T.-H."/>
            <person name="Kuo C.-H."/>
        </authorList>
    </citation>
    <scope>NUCLEOTIDE SEQUENCE [LARGE SCALE GENOMIC DNA]</scope>
    <source>
        <strain evidence="2 3">IPMB12</strain>
    </source>
</reference>
<sequence>MKVIQASLLFCSLFISGLAVTSTALANTTNPSQQQEQVQQISINNASAEELAAKLNGVGLSKARRIVEYREKYGAFTTIEQLKEVSGIGQSILDKNRAIMTL</sequence>
<proteinExistence type="predicted"/>
<dbReference type="AlphaFoldDB" id="A0A6G9I8U1"/>
<evidence type="ECO:0000313" key="2">
    <source>
        <dbReference type="EMBL" id="QIQ20633.1"/>
    </source>
</evidence>
<dbReference type="GO" id="GO:0003677">
    <property type="term" value="F:DNA binding"/>
    <property type="evidence" value="ECO:0007669"/>
    <property type="project" value="UniProtKB-KW"/>
</dbReference>
<name>A0A6G9I8U1_9GAMM</name>
<dbReference type="PANTHER" id="PTHR21180">
    <property type="entry name" value="ENDONUCLEASE/EXONUCLEASE/PHOSPHATASE FAMILY DOMAIN-CONTAINING PROTEIN 1"/>
    <property type="match status" value="1"/>
</dbReference>
<evidence type="ECO:0000313" key="3">
    <source>
        <dbReference type="Proteomes" id="UP000501168"/>
    </source>
</evidence>
<dbReference type="Pfam" id="PF12836">
    <property type="entry name" value="HHH_3"/>
    <property type="match status" value="1"/>
</dbReference>
<dbReference type="SUPFAM" id="SSF47781">
    <property type="entry name" value="RuvA domain 2-like"/>
    <property type="match status" value="1"/>
</dbReference>
<keyword evidence="1" id="KW-0732">Signal</keyword>
<feature type="signal peptide" evidence="1">
    <location>
        <begin position="1"/>
        <end position="26"/>
    </location>
</feature>
<dbReference type="GO" id="GO:0015628">
    <property type="term" value="P:protein secretion by the type II secretion system"/>
    <property type="evidence" value="ECO:0007669"/>
    <property type="project" value="TreeGrafter"/>
</dbReference>
<dbReference type="NCBIfam" id="TIGR00426">
    <property type="entry name" value="competence protein ComEA helix-hairpin-helix repeat region"/>
    <property type="match status" value="1"/>
</dbReference>
<dbReference type="InterPro" id="IPR010994">
    <property type="entry name" value="RuvA_2-like"/>
</dbReference>
<dbReference type="Proteomes" id="UP000501168">
    <property type="component" value="Chromosome"/>
</dbReference>
<dbReference type="RefSeq" id="WP_166914593.1">
    <property type="nucleotide sequence ID" value="NZ_CP050253.1"/>
</dbReference>
<dbReference type="InterPro" id="IPR004509">
    <property type="entry name" value="Competence_ComEA_HhH"/>
</dbReference>
<dbReference type="EMBL" id="CP050253">
    <property type="protein sequence ID" value="QIQ20633.1"/>
    <property type="molecule type" value="Genomic_DNA"/>
</dbReference>
<organism evidence="2 3">
    <name type="scientific">Zophobihabitans entericus</name>
    <dbReference type="NCBI Taxonomy" id="1635327"/>
    <lineage>
        <taxon>Bacteria</taxon>
        <taxon>Pseudomonadati</taxon>
        <taxon>Pseudomonadota</taxon>
        <taxon>Gammaproteobacteria</taxon>
        <taxon>Orbales</taxon>
        <taxon>Orbaceae</taxon>
        <taxon>Zophobihabitans</taxon>
    </lineage>
</organism>